<dbReference type="Proteomes" id="UP000290958">
    <property type="component" value="Unassembled WGS sequence"/>
</dbReference>
<evidence type="ECO:0000313" key="2">
    <source>
        <dbReference type="Proteomes" id="UP000290958"/>
    </source>
</evidence>
<keyword evidence="1" id="KW-0560">Oxidoreductase</keyword>
<dbReference type="Pfam" id="PF05721">
    <property type="entry name" value="PhyH"/>
    <property type="match status" value="1"/>
</dbReference>
<organism evidence="1 2">
    <name type="scientific">Sphingobium fluviale</name>
    <dbReference type="NCBI Taxonomy" id="2506423"/>
    <lineage>
        <taxon>Bacteria</taxon>
        <taxon>Pseudomonadati</taxon>
        <taxon>Pseudomonadota</taxon>
        <taxon>Alphaproteobacteria</taxon>
        <taxon>Sphingomonadales</taxon>
        <taxon>Sphingomonadaceae</taxon>
        <taxon>Sphingobium</taxon>
    </lineage>
</organism>
<comment type="caution">
    <text evidence="1">The sequence shown here is derived from an EMBL/GenBank/DDBJ whole genome shotgun (WGS) entry which is preliminary data.</text>
</comment>
<accession>A0A4V1N3W0</accession>
<dbReference type="AlphaFoldDB" id="A0A4V1N3W0"/>
<dbReference type="GO" id="GO:0016706">
    <property type="term" value="F:2-oxoglutarate-dependent dioxygenase activity"/>
    <property type="evidence" value="ECO:0007669"/>
    <property type="project" value="UniProtKB-ARBA"/>
</dbReference>
<proteinExistence type="predicted"/>
<keyword evidence="1" id="KW-0223">Dioxygenase</keyword>
<dbReference type="OrthoDB" id="547161at2"/>
<reference evidence="2" key="1">
    <citation type="submission" date="2019-01" db="EMBL/GenBank/DDBJ databases">
        <title>Cytophagaceae bacterium strain CAR-16.</title>
        <authorList>
            <person name="Chen W.-M."/>
        </authorList>
    </citation>
    <scope>NUCLEOTIDE SEQUENCE [LARGE SCALE GENOMIC DNA]</scope>
    <source>
        <strain evidence="2">CHR27</strain>
    </source>
</reference>
<evidence type="ECO:0000313" key="1">
    <source>
        <dbReference type="EMBL" id="RXR30036.1"/>
    </source>
</evidence>
<dbReference type="SUPFAM" id="SSF51197">
    <property type="entry name" value="Clavaminate synthase-like"/>
    <property type="match status" value="1"/>
</dbReference>
<dbReference type="InterPro" id="IPR008775">
    <property type="entry name" value="Phytyl_CoA_dOase-like"/>
</dbReference>
<sequence length="346" mass="39088">MRRSVLRWLALPWWAAQLLTGAKSFRDNPLIGSKWLNRLGLHGWRVRAAHRLAACRREKLGKRLSAEDRAQFAAQGYVLVRDFLPEEDFAALKHAVLARVSPAREMVQGDAITRRIAIDAAMLRDVPVLARLIRMPRWASLMRYVASFDSEPLYYIQTILTHRADAPPDPQLHLHADTFHPTMKAWFFLSDVADEDGPLTYVPGSHHLTPERLAWERERALKAPEGVDFLSARGSMRIEAEELPALGLPGATRFAVPANTLVVADTCGFHARGSSSRPAIRIEIWAYNRRNPFLPWCGLDVLSLPGLAERRIIALWALRDRLKRWVGQPWAPAGLITADHDRPTHG</sequence>
<dbReference type="EMBL" id="SBKP01000003">
    <property type="protein sequence ID" value="RXR30036.1"/>
    <property type="molecule type" value="Genomic_DNA"/>
</dbReference>
<gene>
    <name evidence="1" type="ORF">EQG66_05210</name>
</gene>
<protein>
    <submittedName>
        <fullName evidence="1">Phytanoyl-CoA dioxygenase</fullName>
    </submittedName>
</protein>
<dbReference type="Gene3D" id="2.60.120.620">
    <property type="entry name" value="q2cbj1_9rhob like domain"/>
    <property type="match status" value="1"/>
</dbReference>
<keyword evidence="2" id="KW-1185">Reference proteome</keyword>
<name>A0A4V1N3W0_9SPHN</name>